<dbReference type="AlphaFoldDB" id="A0AAE0PKE3"/>
<feature type="compositionally biased region" description="Basic residues" evidence="1">
    <location>
        <begin position="91"/>
        <end position="106"/>
    </location>
</feature>
<reference evidence="2" key="1">
    <citation type="journal article" date="2023" name="Mol. Phylogenet. Evol.">
        <title>Genome-scale phylogeny and comparative genomics of the fungal order Sordariales.</title>
        <authorList>
            <person name="Hensen N."/>
            <person name="Bonometti L."/>
            <person name="Westerberg I."/>
            <person name="Brannstrom I.O."/>
            <person name="Guillou S."/>
            <person name="Cros-Aarteil S."/>
            <person name="Calhoun S."/>
            <person name="Haridas S."/>
            <person name="Kuo A."/>
            <person name="Mondo S."/>
            <person name="Pangilinan J."/>
            <person name="Riley R."/>
            <person name="LaButti K."/>
            <person name="Andreopoulos B."/>
            <person name="Lipzen A."/>
            <person name="Chen C."/>
            <person name="Yan M."/>
            <person name="Daum C."/>
            <person name="Ng V."/>
            <person name="Clum A."/>
            <person name="Steindorff A."/>
            <person name="Ohm R.A."/>
            <person name="Martin F."/>
            <person name="Silar P."/>
            <person name="Natvig D.O."/>
            <person name="Lalanne C."/>
            <person name="Gautier V."/>
            <person name="Ament-Velasquez S.L."/>
            <person name="Kruys A."/>
            <person name="Hutchinson M.I."/>
            <person name="Powell A.J."/>
            <person name="Barry K."/>
            <person name="Miller A.N."/>
            <person name="Grigoriev I.V."/>
            <person name="Debuchy R."/>
            <person name="Gladieux P."/>
            <person name="Hiltunen Thoren M."/>
            <person name="Johannesson H."/>
        </authorList>
    </citation>
    <scope>NUCLEOTIDE SEQUENCE</scope>
    <source>
        <strain evidence="2">FGSC 1904</strain>
    </source>
</reference>
<comment type="caution">
    <text evidence="2">The sequence shown here is derived from an EMBL/GenBank/DDBJ whole genome shotgun (WGS) entry which is preliminary data.</text>
</comment>
<feature type="compositionally biased region" description="Polar residues" evidence="1">
    <location>
        <begin position="1"/>
        <end position="12"/>
    </location>
</feature>
<evidence type="ECO:0000313" key="3">
    <source>
        <dbReference type="Proteomes" id="UP001281003"/>
    </source>
</evidence>
<sequence>MTTFNVTQATHNSRLHTPPRHPPHQPHPKSTPSLWGQVVEGEVSAQRYRPATASVFPRLKHRKQLQMKPDKRQKKFDSLTKASSVCLPRPHPPHPPRPHHLPRTRPSRTWGSPTQTFPEKMTAGPPRRKDSGCSRRAPATAPAAGPGAAGAAVVTVAAVAARFASSGPTPIHGGASKAPCRHSSGEKGWVGVWPKEFKGRKNAILRRLLAIYPEGWLSGPAAMDRADISPLVEE</sequence>
<evidence type="ECO:0000256" key="1">
    <source>
        <dbReference type="SAM" id="MobiDB-lite"/>
    </source>
</evidence>
<feature type="compositionally biased region" description="Low complexity" evidence="1">
    <location>
        <begin position="137"/>
        <end position="146"/>
    </location>
</feature>
<feature type="compositionally biased region" description="Polar residues" evidence="1">
    <location>
        <begin position="107"/>
        <end position="117"/>
    </location>
</feature>
<feature type="region of interest" description="Disordered" evidence="1">
    <location>
        <begin position="62"/>
        <end position="146"/>
    </location>
</feature>
<gene>
    <name evidence="2" type="ORF">B0T20DRAFT_466485</name>
</gene>
<accession>A0AAE0PKE3</accession>
<keyword evidence="3" id="KW-1185">Reference proteome</keyword>
<feature type="region of interest" description="Disordered" evidence="1">
    <location>
        <begin position="1"/>
        <end position="34"/>
    </location>
</feature>
<proteinExistence type="predicted"/>
<protein>
    <submittedName>
        <fullName evidence="2">Uncharacterized protein</fullName>
    </submittedName>
</protein>
<feature type="compositionally biased region" description="Basic residues" evidence="1">
    <location>
        <begin position="13"/>
        <end position="27"/>
    </location>
</feature>
<dbReference type="Proteomes" id="UP001281003">
    <property type="component" value="Unassembled WGS sequence"/>
</dbReference>
<name>A0AAE0PKE3_SORBR</name>
<organism evidence="2 3">
    <name type="scientific">Sordaria brevicollis</name>
    <dbReference type="NCBI Taxonomy" id="83679"/>
    <lineage>
        <taxon>Eukaryota</taxon>
        <taxon>Fungi</taxon>
        <taxon>Dikarya</taxon>
        <taxon>Ascomycota</taxon>
        <taxon>Pezizomycotina</taxon>
        <taxon>Sordariomycetes</taxon>
        <taxon>Sordariomycetidae</taxon>
        <taxon>Sordariales</taxon>
        <taxon>Sordariaceae</taxon>
        <taxon>Sordaria</taxon>
    </lineage>
</organism>
<evidence type="ECO:0000313" key="2">
    <source>
        <dbReference type="EMBL" id="KAK3401429.1"/>
    </source>
</evidence>
<dbReference type="EMBL" id="JAUTDP010000002">
    <property type="protein sequence ID" value="KAK3401429.1"/>
    <property type="molecule type" value="Genomic_DNA"/>
</dbReference>
<reference evidence="2" key="2">
    <citation type="submission" date="2023-07" db="EMBL/GenBank/DDBJ databases">
        <authorList>
            <consortium name="Lawrence Berkeley National Laboratory"/>
            <person name="Haridas S."/>
            <person name="Hensen N."/>
            <person name="Bonometti L."/>
            <person name="Westerberg I."/>
            <person name="Brannstrom I.O."/>
            <person name="Guillou S."/>
            <person name="Cros-Aarteil S."/>
            <person name="Calhoun S."/>
            <person name="Kuo A."/>
            <person name="Mondo S."/>
            <person name="Pangilinan J."/>
            <person name="Riley R."/>
            <person name="LaButti K."/>
            <person name="Andreopoulos B."/>
            <person name="Lipzen A."/>
            <person name="Chen C."/>
            <person name="Yanf M."/>
            <person name="Daum C."/>
            <person name="Ng V."/>
            <person name="Clum A."/>
            <person name="Steindorff A."/>
            <person name="Ohm R."/>
            <person name="Martin F."/>
            <person name="Silar P."/>
            <person name="Natvig D."/>
            <person name="Lalanne C."/>
            <person name="Gautier V."/>
            <person name="Ament-velasquez S.L."/>
            <person name="Kruys A."/>
            <person name="Hutchinson M.I."/>
            <person name="Powell A.J."/>
            <person name="Barry K."/>
            <person name="Miller A.N."/>
            <person name="Grigoriev I.V."/>
            <person name="Debuchy R."/>
            <person name="Gladieux P."/>
            <person name="Thoren M.H."/>
            <person name="Johannesson H."/>
        </authorList>
    </citation>
    <scope>NUCLEOTIDE SEQUENCE</scope>
    <source>
        <strain evidence="2">FGSC 1904</strain>
    </source>
</reference>